<reference evidence="1 2" key="1">
    <citation type="journal article" date="2024" name="bioRxiv">
        <title>A reference genome for Trichogramma kaykai: A tiny desert-dwelling parasitoid wasp with competing sex-ratio distorters.</title>
        <authorList>
            <person name="Culotta J."/>
            <person name="Lindsey A.R."/>
        </authorList>
    </citation>
    <scope>NUCLEOTIDE SEQUENCE [LARGE SCALE GENOMIC DNA]</scope>
    <source>
        <strain evidence="1 2">KSX58</strain>
    </source>
</reference>
<keyword evidence="2" id="KW-1185">Reference proteome</keyword>
<evidence type="ECO:0000313" key="1">
    <source>
        <dbReference type="EMBL" id="KAL3399890.1"/>
    </source>
</evidence>
<comment type="caution">
    <text evidence="1">The sequence shown here is derived from an EMBL/GenBank/DDBJ whole genome shotgun (WGS) entry which is preliminary data.</text>
</comment>
<name>A0ABD2X4E4_9HYME</name>
<sequence>MIYLMSLETLGLKLITKQTVRLNAWYSWNERGQMQNWSWQWYFVLLLRLLQSTVKNTAVLVHGVRFIVRREAGSGAKFKGTRNRFRQHIDEAASLSTRGE</sequence>
<dbReference type="EMBL" id="JBJJXI010000055">
    <property type="protein sequence ID" value="KAL3399890.1"/>
    <property type="molecule type" value="Genomic_DNA"/>
</dbReference>
<dbReference type="AlphaFoldDB" id="A0ABD2X4E4"/>
<evidence type="ECO:0000313" key="2">
    <source>
        <dbReference type="Proteomes" id="UP001627154"/>
    </source>
</evidence>
<protein>
    <submittedName>
        <fullName evidence="1">Uncharacterized protein</fullName>
    </submittedName>
</protein>
<accession>A0ABD2X4E4</accession>
<gene>
    <name evidence="1" type="ORF">TKK_007113</name>
</gene>
<proteinExistence type="predicted"/>
<dbReference type="Proteomes" id="UP001627154">
    <property type="component" value="Unassembled WGS sequence"/>
</dbReference>
<organism evidence="1 2">
    <name type="scientific">Trichogramma kaykai</name>
    <dbReference type="NCBI Taxonomy" id="54128"/>
    <lineage>
        <taxon>Eukaryota</taxon>
        <taxon>Metazoa</taxon>
        <taxon>Ecdysozoa</taxon>
        <taxon>Arthropoda</taxon>
        <taxon>Hexapoda</taxon>
        <taxon>Insecta</taxon>
        <taxon>Pterygota</taxon>
        <taxon>Neoptera</taxon>
        <taxon>Endopterygota</taxon>
        <taxon>Hymenoptera</taxon>
        <taxon>Apocrita</taxon>
        <taxon>Proctotrupomorpha</taxon>
        <taxon>Chalcidoidea</taxon>
        <taxon>Trichogrammatidae</taxon>
        <taxon>Trichogramma</taxon>
    </lineage>
</organism>